<proteinExistence type="predicted"/>
<accession>A0A1M5R5P6</accession>
<protein>
    <submittedName>
        <fullName evidence="2">Uncharacterized protein</fullName>
    </submittedName>
</protein>
<keyword evidence="1" id="KW-0812">Transmembrane</keyword>
<keyword evidence="1" id="KW-0472">Membrane</keyword>
<reference evidence="2 3" key="1">
    <citation type="submission" date="2016-11" db="EMBL/GenBank/DDBJ databases">
        <authorList>
            <person name="Jaros S."/>
            <person name="Januszkiewicz K."/>
            <person name="Wedrychowicz H."/>
        </authorList>
    </citation>
    <scope>NUCLEOTIDE SEQUENCE [LARGE SCALE GENOMIC DNA]</scope>
    <source>
        <strain evidence="2 3">DSM 24574</strain>
    </source>
</reference>
<organism evidence="2 3">
    <name type="scientific">Chryseolinea serpens</name>
    <dbReference type="NCBI Taxonomy" id="947013"/>
    <lineage>
        <taxon>Bacteria</taxon>
        <taxon>Pseudomonadati</taxon>
        <taxon>Bacteroidota</taxon>
        <taxon>Cytophagia</taxon>
        <taxon>Cytophagales</taxon>
        <taxon>Fulvivirgaceae</taxon>
        <taxon>Chryseolinea</taxon>
    </lineage>
</organism>
<gene>
    <name evidence="2" type="ORF">SAMN04488109_3195</name>
</gene>
<dbReference type="Proteomes" id="UP000184212">
    <property type="component" value="Unassembled WGS sequence"/>
</dbReference>
<keyword evidence="1" id="KW-1133">Transmembrane helix</keyword>
<evidence type="ECO:0000313" key="3">
    <source>
        <dbReference type="Proteomes" id="UP000184212"/>
    </source>
</evidence>
<keyword evidence="3" id="KW-1185">Reference proteome</keyword>
<feature type="transmembrane region" description="Helical" evidence="1">
    <location>
        <begin position="34"/>
        <end position="51"/>
    </location>
</feature>
<evidence type="ECO:0000313" key="2">
    <source>
        <dbReference type="EMBL" id="SHH21380.1"/>
    </source>
</evidence>
<sequence>MIHARGKLQFTKQHALTTGLTCGFFKIALQERKIYKVFIILLYEILLFPFQRSNSLVKSLRSSLA</sequence>
<dbReference type="EMBL" id="FQWQ01000002">
    <property type="protein sequence ID" value="SHH21380.1"/>
    <property type="molecule type" value="Genomic_DNA"/>
</dbReference>
<evidence type="ECO:0000256" key="1">
    <source>
        <dbReference type="SAM" id="Phobius"/>
    </source>
</evidence>
<name>A0A1M5R5P6_9BACT</name>
<dbReference type="AlphaFoldDB" id="A0A1M5R5P6"/>